<comment type="caution">
    <text evidence="3">The sequence shown here is derived from an EMBL/GenBank/DDBJ whole genome shotgun (WGS) entry which is preliminary data.</text>
</comment>
<feature type="domain" description="Bypass of forespore C C-terminal" evidence="2">
    <location>
        <begin position="143"/>
        <end position="217"/>
    </location>
</feature>
<sequence length="234" mass="26037">MFGFRIKELKKRLKRHRRPILTLGIWTAAVLTAVVALALAVQQSGTRPAETSPDGDVASLAWSDNLSVSFDPPTSARGLTLAALASKGGDVEVVLHRAYLCGDETRKLGRFTTAEAIELLKAHREWTASFDRAGRVVMEEAIDDLSPICRETAYIGLDRDGNLSLFDGPPRKEKVIRTFFQLDVKSLESGMSKERMRELTEGIRVTDRAAYNHVLTRYGDYALNRAQGVMKRTE</sequence>
<organism evidence="3 4">
    <name type="scientific">Cohnella nanjingensis</name>
    <dbReference type="NCBI Taxonomy" id="1387779"/>
    <lineage>
        <taxon>Bacteria</taxon>
        <taxon>Bacillati</taxon>
        <taxon>Bacillota</taxon>
        <taxon>Bacilli</taxon>
        <taxon>Bacillales</taxon>
        <taxon>Paenibacillaceae</taxon>
        <taxon>Cohnella</taxon>
    </lineage>
</organism>
<dbReference type="RefSeq" id="WP_185672123.1">
    <property type="nucleotide sequence ID" value="NZ_JACJVP010000045.1"/>
</dbReference>
<dbReference type="AlphaFoldDB" id="A0A7X0VHL1"/>
<dbReference type="InterPro" id="IPR015050">
    <property type="entry name" value="BofC_C"/>
</dbReference>
<dbReference type="EMBL" id="JACJVP010000045">
    <property type="protein sequence ID" value="MBB6674260.1"/>
    <property type="molecule type" value="Genomic_DNA"/>
</dbReference>
<accession>A0A7X0VHL1</accession>
<evidence type="ECO:0000259" key="2">
    <source>
        <dbReference type="Pfam" id="PF08955"/>
    </source>
</evidence>
<dbReference type="Pfam" id="PF08955">
    <property type="entry name" value="BofC_C"/>
    <property type="match status" value="1"/>
</dbReference>
<gene>
    <name evidence="3" type="ORF">H7C19_26605</name>
</gene>
<dbReference type="InterPro" id="IPR038117">
    <property type="entry name" value="BofC_C_sf"/>
</dbReference>
<keyword evidence="1" id="KW-1133">Transmembrane helix</keyword>
<evidence type="ECO:0000256" key="1">
    <source>
        <dbReference type="SAM" id="Phobius"/>
    </source>
</evidence>
<proteinExistence type="predicted"/>
<evidence type="ECO:0000313" key="4">
    <source>
        <dbReference type="Proteomes" id="UP000547209"/>
    </source>
</evidence>
<keyword evidence="4" id="KW-1185">Reference proteome</keyword>
<feature type="transmembrane region" description="Helical" evidence="1">
    <location>
        <begin position="20"/>
        <end position="41"/>
    </location>
</feature>
<keyword evidence="1" id="KW-0472">Membrane</keyword>
<protein>
    <submittedName>
        <fullName evidence="3">BofC C-terminal domain-containing protein</fullName>
    </submittedName>
</protein>
<reference evidence="3 4" key="1">
    <citation type="submission" date="2020-08" db="EMBL/GenBank/DDBJ databases">
        <title>Cohnella phylogeny.</title>
        <authorList>
            <person name="Dunlap C."/>
        </authorList>
    </citation>
    <scope>NUCLEOTIDE SEQUENCE [LARGE SCALE GENOMIC DNA]</scope>
    <source>
        <strain evidence="3 4">DSM 28246</strain>
    </source>
</reference>
<keyword evidence="1" id="KW-0812">Transmembrane</keyword>
<dbReference type="Gene3D" id="3.30.70.1740">
    <property type="entry name" value="Bypass-of-forespore C, C-terminal domain"/>
    <property type="match status" value="1"/>
</dbReference>
<dbReference type="Proteomes" id="UP000547209">
    <property type="component" value="Unassembled WGS sequence"/>
</dbReference>
<name>A0A7X0VHL1_9BACL</name>
<evidence type="ECO:0000313" key="3">
    <source>
        <dbReference type="EMBL" id="MBB6674260.1"/>
    </source>
</evidence>